<dbReference type="AlphaFoldDB" id="A0A6G8F1Y8"/>
<gene>
    <name evidence="1" type="ORF">Prevot485_3450</name>
</gene>
<sequence length="63" mass="7004">MGFPGEMNEPSILFFRIDADSHSGGTDNTPFLGFAPAARSAEEEWQKDIIFTVESLILAQDER</sequence>
<reference evidence="1" key="1">
    <citation type="journal article" date="2020" name="J. ISSAAS">
        <title>Lactobacilli and other gastrointestinal microbiota of Peromyscus leucopus, reservoir host for agents of Lyme disease and other zoonoses in North America.</title>
        <authorList>
            <person name="Milovic A."/>
            <person name="Bassam K."/>
            <person name="Shao H."/>
            <person name="Chatzistamou I."/>
            <person name="Tufts D.M."/>
            <person name="Diuk-Wasser M."/>
            <person name="Barbour A.G."/>
        </authorList>
    </citation>
    <scope>NUCLEOTIDE SEQUENCE</scope>
    <source>
        <strain evidence="1">LL70</strain>
    </source>
</reference>
<proteinExistence type="predicted"/>
<evidence type="ECO:0000313" key="1">
    <source>
        <dbReference type="EMBL" id="QIM10246.1"/>
    </source>
</evidence>
<name>A0A6G8F1Y8_9BACT</name>
<accession>A0A6G8F1Y8</accession>
<protein>
    <submittedName>
        <fullName evidence="1">Uncharacterized protein</fullName>
    </submittedName>
</protein>
<dbReference type="EMBL" id="MN990733">
    <property type="protein sequence ID" value="QIM10246.1"/>
    <property type="molecule type" value="Genomic_DNA"/>
</dbReference>
<organism evidence="1">
    <name type="scientific">uncultured Prevotella sp</name>
    <dbReference type="NCBI Taxonomy" id="159272"/>
    <lineage>
        <taxon>Bacteria</taxon>
        <taxon>Pseudomonadati</taxon>
        <taxon>Bacteroidota</taxon>
        <taxon>Bacteroidia</taxon>
        <taxon>Bacteroidales</taxon>
        <taxon>Prevotellaceae</taxon>
        <taxon>Prevotella</taxon>
        <taxon>environmental samples</taxon>
    </lineage>
</organism>